<protein>
    <recommendedName>
        <fullName evidence="10">tRNA-specific 2-thiouridylase MnmA</fullName>
        <ecNumber evidence="10">2.8.1.13</ecNumber>
    </recommendedName>
</protein>
<keyword evidence="15" id="KW-1185">Reference proteome</keyword>
<comment type="catalytic activity">
    <reaction evidence="8 10">
        <text>S-sulfanyl-L-cysteinyl-[protein] + uridine(34) in tRNA + AH2 + ATP = 2-thiouridine(34) in tRNA + L-cysteinyl-[protein] + A + AMP + diphosphate + H(+)</text>
        <dbReference type="Rhea" id="RHEA:47032"/>
        <dbReference type="Rhea" id="RHEA-COMP:10131"/>
        <dbReference type="Rhea" id="RHEA-COMP:11726"/>
        <dbReference type="Rhea" id="RHEA-COMP:11727"/>
        <dbReference type="Rhea" id="RHEA-COMP:11728"/>
        <dbReference type="ChEBI" id="CHEBI:13193"/>
        <dbReference type="ChEBI" id="CHEBI:15378"/>
        <dbReference type="ChEBI" id="CHEBI:17499"/>
        <dbReference type="ChEBI" id="CHEBI:29950"/>
        <dbReference type="ChEBI" id="CHEBI:30616"/>
        <dbReference type="ChEBI" id="CHEBI:33019"/>
        <dbReference type="ChEBI" id="CHEBI:61963"/>
        <dbReference type="ChEBI" id="CHEBI:65315"/>
        <dbReference type="ChEBI" id="CHEBI:87170"/>
        <dbReference type="ChEBI" id="CHEBI:456215"/>
        <dbReference type="EC" id="2.8.1.13"/>
    </reaction>
</comment>
<evidence type="ECO:0000256" key="10">
    <source>
        <dbReference type="HAMAP-Rule" id="MF_00144"/>
    </source>
</evidence>
<keyword evidence="5 10" id="KW-0067">ATP-binding</keyword>
<feature type="domain" description="tRNA-specific 2-thiouridylase MnmA-like central" evidence="13">
    <location>
        <begin position="238"/>
        <end position="299"/>
    </location>
</feature>
<keyword evidence="7" id="KW-1015">Disulfide bond</keyword>
<dbReference type="EC" id="2.8.1.13" evidence="10"/>
<evidence type="ECO:0000256" key="8">
    <source>
        <dbReference type="ARBA" id="ARBA00051542"/>
    </source>
</evidence>
<dbReference type="EMBL" id="FITM01000081">
    <property type="protein sequence ID" value="CZB16337.1"/>
    <property type="molecule type" value="Genomic_DNA"/>
</dbReference>
<keyword evidence="1 10" id="KW-0820">tRNA-binding</keyword>
<keyword evidence="6 10" id="KW-0694">RNA-binding</keyword>
<evidence type="ECO:0000256" key="2">
    <source>
        <dbReference type="ARBA" id="ARBA00022679"/>
    </source>
</evidence>
<dbReference type="GO" id="GO:0000049">
    <property type="term" value="F:tRNA binding"/>
    <property type="evidence" value="ECO:0007669"/>
    <property type="project" value="UniProtKB-KW"/>
</dbReference>
<name>A0A170T7X6_9SYNE</name>
<dbReference type="PANTHER" id="PTHR11933:SF5">
    <property type="entry name" value="MITOCHONDRIAL TRNA-SPECIFIC 2-THIOURIDYLASE 1"/>
    <property type="match status" value="1"/>
</dbReference>
<feature type="site" description="Interaction with tRNA" evidence="10">
    <location>
        <position position="366"/>
    </location>
</feature>
<evidence type="ECO:0000313" key="15">
    <source>
        <dbReference type="Proteomes" id="UP000182631"/>
    </source>
</evidence>
<evidence type="ECO:0000313" key="14">
    <source>
        <dbReference type="EMBL" id="CZB16337.1"/>
    </source>
</evidence>
<dbReference type="SUPFAM" id="SSF52402">
    <property type="entry name" value="Adenine nucleotide alpha hydrolases-like"/>
    <property type="match status" value="1"/>
</dbReference>
<evidence type="ECO:0000256" key="7">
    <source>
        <dbReference type="ARBA" id="ARBA00023157"/>
    </source>
</evidence>
<feature type="active site" description="Cysteine persulfide intermediate" evidence="10">
    <location>
        <position position="228"/>
    </location>
</feature>
<dbReference type="GO" id="GO:0103016">
    <property type="term" value="F:tRNA-uridine 2-sulfurtransferase activity"/>
    <property type="evidence" value="ECO:0007669"/>
    <property type="project" value="UniProtKB-EC"/>
</dbReference>
<dbReference type="Pfam" id="PF20259">
    <property type="entry name" value="tRNA_Me_trans_M"/>
    <property type="match status" value="1"/>
</dbReference>
<dbReference type="HAMAP" id="MF_00144">
    <property type="entry name" value="tRNA_thiouridyl_MnmA"/>
    <property type="match status" value="1"/>
</dbReference>
<feature type="site" description="Interaction with tRNA" evidence="10">
    <location>
        <position position="155"/>
    </location>
</feature>
<dbReference type="InterPro" id="IPR046884">
    <property type="entry name" value="MnmA-like_central"/>
</dbReference>
<dbReference type="GO" id="GO:0002143">
    <property type="term" value="P:tRNA wobble position uridine thiolation"/>
    <property type="evidence" value="ECO:0007669"/>
    <property type="project" value="TreeGrafter"/>
</dbReference>
<dbReference type="Proteomes" id="UP000182631">
    <property type="component" value="Unassembled WGS sequence"/>
</dbReference>
<feature type="active site" description="Nucleophile" evidence="10">
    <location>
        <position position="129"/>
    </location>
</feature>
<evidence type="ECO:0000256" key="6">
    <source>
        <dbReference type="ARBA" id="ARBA00022884"/>
    </source>
</evidence>
<evidence type="ECO:0000259" key="13">
    <source>
        <dbReference type="Pfam" id="PF20259"/>
    </source>
</evidence>
<evidence type="ECO:0000256" key="9">
    <source>
        <dbReference type="ARBA" id="ARBA00056575"/>
    </source>
</evidence>
<dbReference type="Gene3D" id="3.40.50.620">
    <property type="entry name" value="HUPs"/>
    <property type="match status" value="1"/>
</dbReference>
<dbReference type="Pfam" id="PF20258">
    <property type="entry name" value="tRNA_Me_trans_C"/>
    <property type="match status" value="1"/>
</dbReference>
<keyword evidence="3 10" id="KW-0819">tRNA processing</keyword>
<dbReference type="InterPro" id="IPR023382">
    <property type="entry name" value="MnmA-like_central_sf"/>
</dbReference>
<evidence type="ECO:0000256" key="3">
    <source>
        <dbReference type="ARBA" id="ARBA00022694"/>
    </source>
</evidence>
<sequence length="387" mass="42506">MTRTMGFTPPTPVTRNPAATEGGRRTLELLRQWPGEHRVAVGLSGGVDSSLTAALLHEAQWTVTGVTLWLMKGRGACCSDGLVDAAGICEQLGVPHHILDARQTFQQEVVDVLVEGYGQGMTPLPCSRCNRHVKMAMLLQWAEREMGITRLATGHYARLRRHPGSGRMELLRGRDRQKDQSYFLYDLLQEQLEQLVFPLGELRKAETRAEAHRHGLRTAAKPESQDLCLVEHHGSMAAFLETHLPPRPGKIVLRDGTVVGSHGGVQHFTIGQRRGLGVAWPEPLHVVRLDGAMNRVVVAPRSEAMDRDCTVAAINWVSIPPAVAPMEVQVQVRYRSEPVTAQLVPNGATQARLVFETPQFSITPGQAAVFYAEDVLLGGGLITRAMD</sequence>
<dbReference type="PANTHER" id="PTHR11933">
    <property type="entry name" value="TRNA 5-METHYLAMINOMETHYL-2-THIOURIDYLATE -METHYLTRANSFERASE"/>
    <property type="match status" value="1"/>
</dbReference>
<feature type="binding site" evidence="10">
    <location>
        <position position="68"/>
    </location>
    <ligand>
        <name>ATP</name>
        <dbReference type="ChEBI" id="CHEBI:30616"/>
    </ligand>
</feature>
<dbReference type="CDD" id="cd01998">
    <property type="entry name" value="MnmA_TRMU-like"/>
    <property type="match status" value="1"/>
</dbReference>
<comment type="function">
    <text evidence="9 10">Catalyzes the 2-thiolation of uridine at the wobble position (U34) of tRNA, leading to the formation of s(2)U34.</text>
</comment>
<dbReference type="AlphaFoldDB" id="A0A170T7X6"/>
<dbReference type="NCBIfam" id="TIGR00420">
    <property type="entry name" value="trmU"/>
    <property type="match status" value="1"/>
</dbReference>
<evidence type="ECO:0000256" key="11">
    <source>
        <dbReference type="SAM" id="MobiDB-lite"/>
    </source>
</evidence>
<feature type="region of interest" description="Interaction with tRNA" evidence="10">
    <location>
        <begin position="178"/>
        <end position="180"/>
    </location>
</feature>
<keyword evidence="2 10" id="KW-0808">Transferase</keyword>
<dbReference type="GO" id="GO:0005524">
    <property type="term" value="F:ATP binding"/>
    <property type="evidence" value="ECO:0007669"/>
    <property type="project" value="UniProtKB-KW"/>
</dbReference>
<evidence type="ECO:0000256" key="4">
    <source>
        <dbReference type="ARBA" id="ARBA00022741"/>
    </source>
</evidence>
<comment type="subcellular location">
    <subcellularLocation>
        <location evidence="10">Cytoplasm</location>
    </subcellularLocation>
</comment>
<feature type="binding site" evidence="10">
    <location>
        <position position="154"/>
    </location>
    <ligand>
        <name>ATP</name>
        <dbReference type="ChEBI" id="CHEBI:30616"/>
    </ligand>
</feature>
<dbReference type="InterPro" id="IPR046885">
    <property type="entry name" value="MnmA-like_C"/>
</dbReference>
<dbReference type="InterPro" id="IPR004506">
    <property type="entry name" value="MnmA-like"/>
</dbReference>
<feature type="region of interest" description="Disordered" evidence="11">
    <location>
        <begin position="1"/>
        <end position="23"/>
    </location>
</feature>
<dbReference type="Gene3D" id="2.30.30.280">
    <property type="entry name" value="Adenine nucleotide alpha hydrolases-like domains"/>
    <property type="match status" value="1"/>
</dbReference>
<dbReference type="GO" id="GO:0005737">
    <property type="term" value="C:cytoplasm"/>
    <property type="evidence" value="ECO:0007669"/>
    <property type="project" value="UniProtKB-SubCell"/>
</dbReference>
<gene>
    <name evidence="10" type="primary">mnmA</name>
    <name evidence="14" type="ORF">FLM9_711</name>
</gene>
<evidence type="ECO:0000256" key="5">
    <source>
        <dbReference type="ARBA" id="ARBA00022840"/>
    </source>
</evidence>
<evidence type="ECO:0000256" key="1">
    <source>
        <dbReference type="ARBA" id="ARBA00022555"/>
    </source>
</evidence>
<dbReference type="InterPro" id="IPR014729">
    <property type="entry name" value="Rossmann-like_a/b/a_fold"/>
</dbReference>
<keyword evidence="10" id="KW-0963">Cytoplasm</keyword>
<dbReference type="FunFam" id="2.30.30.280:FF:000001">
    <property type="entry name" value="tRNA-specific 2-thiouridylase MnmA"/>
    <property type="match status" value="1"/>
</dbReference>
<comment type="caution">
    <text evidence="10">Lacks conserved residue(s) required for the propagation of feature annotation.</text>
</comment>
<feature type="binding site" evidence="10">
    <location>
        <begin position="42"/>
        <end position="49"/>
    </location>
    <ligand>
        <name>ATP</name>
        <dbReference type="ChEBI" id="CHEBI:30616"/>
    </ligand>
</feature>
<dbReference type="NCBIfam" id="NF001138">
    <property type="entry name" value="PRK00143.1"/>
    <property type="match status" value="1"/>
</dbReference>
<dbReference type="RefSeq" id="WP_257242985.1">
    <property type="nucleotide sequence ID" value="NZ_FITM01000081.1"/>
</dbReference>
<accession>A0A170T7X6</accession>
<comment type="similarity">
    <text evidence="10">Belongs to the MnmA/TRMU family.</text>
</comment>
<feature type="region of interest" description="Interaction with tRNA" evidence="10">
    <location>
        <begin position="333"/>
        <end position="334"/>
    </location>
</feature>
<reference evidence="15" key="1">
    <citation type="submission" date="2016-02" db="EMBL/GenBank/DDBJ databases">
        <authorList>
            <person name="liu f."/>
        </authorList>
    </citation>
    <scope>NUCLEOTIDE SEQUENCE [LARGE SCALE GENOMIC DNA]</scope>
</reference>
<feature type="domain" description="tRNA-specific 2-thiouridylase MnmA-like C-terminal" evidence="12">
    <location>
        <begin position="308"/>
        <end position="382"/>
    </location>
</feature>
<proteinExistence type="inferred from homology"/>
<dbReference type="Pfam" id="PF03054">
    <property type="entry name" value="tRNA_Me_trans"/>
    <property type="match status" value="1"/>
</dbReference>
<keyword evidence="4 10" id="KW-0547">Nucleotide-binding</keyword>
<dbReference type="Gene3D" id="2.40.30.10">
    <property type="entry name" value="Translation factors"/>
    <property type="match status" value="1"/>
</dbReference>
<evidence type="ECO:0000259" key="12">
    <source>
        <dbReference type="Pfam" id="PF20258"/>
    </source>
</evidence>
<organism evidence="14 15">
    <name type="scientific">Candidatus Synechococcus spongiarum</name>
    <dbReference type="NCBI Taxonomy" id="431041"/>
    <lineage>
        <taxon>Bacteria</taxon>
        <taxon>Bacillati</taxon>
        <taxon>Cyanobacteriota</taxon>
        <taxon>Cyanophyceae</taxon>
        <taxon>Synechococcales</taxon>
        <taxon>Synechococcaceae</taxon>
        <taxon>Synechococcus</taxon>
    </lineage>
</organism>